<dbReference type="OrthoDB" id="1507364at2759"/>
<accession>A0A1F5LB19</accession>
<dbReference type="GeneID" id="34579021"/>
<dbReference type="InterPro" id="IPR001623">
    <property type="entry name" value="DnaJ_domain"/>
</dbReference>
<evidence type="ECO:0000256" key="1">
    <source>
        <dbReference type="ARBA" id="ARBA00004389"/>
    </source>
</evidence>
<evidence type="ECO:0000256" key="2">
    <source>
        <dbReference type="ARBA" id="ARBA00022692"/>
    </source>
</evidence>
<dbReference type="GO" id="GO:0005789">
    <property type="term" value="C:endoplasmic reticulum membrane"/>
    <property type="evidence" value="ECO:0007669"/>
    <property type="project" value="UniProtKB-SubCell"/>
</dbReference>
<sequence>MPSATASGSDAKGGASSRDHNQGNQNRTYTPEQKAAVLRIRKCQATAFYEILSVERSSTDNEIKKAYRKQSLLTHPDKNGYDGADEAFKMVSRAFQVLSDEDKKSRYDKFGGDPDSRFQPGPSASSGGSPFSGFGGGGGFPRGGGGPGFDDEISPEELFNRFFNGGFGGMGGGFGGPQFVFNMGGGPGFRVHQFGGGAPRRRPRTATTAEQEAQIDGRSFLRQLLPLIILFILPLLSSLFSGSSTPSGPSYRFDTPVSPHTLGRTTPKLNLNYFVNPLDVDNFSARNFRELDSRVEVDYVRTLRNECDAEANERDRRLQDAQGWIFPDVEKMKAARAMEMPSCKRLEKLRGKIRL</sequence>
<evidence type="ECO:0000313" key="8">
    <source>
        <dbReference type="EMBL" id="OGE50256.1"/>
    </source>
</evidence>
<dbReference type="SUPFAM" id="SSF46565">
    <property type="entry name" value="Chaperone J-domain"/>
    <property type="match status" value="1"/>
</dbReference>
<feature type="compositionally biased region" description="Gly residues" evidence="6">
    <location>
        <begin position="133"/>
        <end position="148"/>
    </location>
</feature>
<comment type="subcellular location">
    <subcellularLocation>
        <location evidence="1">Endoplasmic reticulum membrane</location>
        <topology evidence="1">Single-pass membrane protein</topology>
    </subcellularLocation>
</comment>
<dbReference type="CDD" id="cd06257">
    <property type="entry name" value="DnaJ"/>
    <property type="match status" value="1"/>
</dbReference>
<proteinExistence type="predicted"/>
<feature type="region of interest" description="Disordered" evidence="6">
    <location>
        <begin position="1"/>
        <end position="33"/>
    </location>
</feature>
<gene>
    <name evidence="8" type="ORF">PENARI_c017G03379</name>
</gene>
<comment type="caution">
    <text evidence="8">The sequence shown here is derived from an EMBL/GenBank/DDBJ whole genome shotgun (WGS) entry which is preliminary data.</text>
</comment>
<dbReference type="GO" id="GO:0030544">
    <property type="term" value="F:Hsp70 protein binding"/>
    <property type="evidence" value="ECO:0007669"/>
    <property type="project" value="TreeGrafter"/>
</dbReference>
<feature type="compositionally biased region" description="Basic and acidic residues" evidence="6">
    <location>
        <begin position="104"/>
        <end position="116"/>
    </location>
</feature>
<dbReference type="PANTHER" id="PTHR43908">
    <property type="entry name" value="AT29763P-RELATED"/>
    <property type="match status" value="1"/>
</dbReference>
<evidence type="ECO:0000256" key="4">
    <source>
        <dbReference type="ARBA" id="ARBA00022989"/>
    </source>
</evidence>
<dbReference type="STRING" id="1835702.A0A1F5LB19"/>
<keyword evidence="5" id="KW-0472">Membrane</keyword>
<dbReference type="GO" id="GO:0071218">
    <property type="term" value="P:cellular response to misfolded protein"/>
    <property type="evidence" value="ECO:0007669"/>
    <property type="project" value="TreeGrafter"/>
</dbReference>
<evidence type="ECO:0000259" key="7">
    <source>
        <dbReference type="PROSITE" id="PS50076"/>
    </source>
</evidence>
<feature type="compositionally biased region" description="Low complexity" evidence="6">
    <location>
        <begin position="118"/>
        <end position="132"/>
    </location>
</feature>
<feature type="compositionally biased region" description="Polar residues" evidence="6">
    <location>
        <begin position="22"/>
        <end position="31"/>
    </location>
</feature>
<dbReference type="PROSITE" id="PS50076">
    <property type="entry name" value="DNAJ_2"/>
    <property type="match status" value="1"/>
</dbReference>
<keyword evidence="2" id="KW-0812">Transmembrane</keyword>
<dbReference type="SMART" id="SM00271">
    <property type="entry name" value="DnaJ"/>
    <property type="match status" value="1"/>
</dbReference>
<keyword evidence="3" id="KW-0256">Endoplasmic reticulum</keyword>
<dbReference type="Gene3D" id="1.10.287.110">
    <property type="entry name" value="DnaJ domain"/>
    <property type="match status" value="1"/>
</dbReference>
<dbReference type="PRINTS" id="PR00625">
    <property type="entry name" value="JDOMAIN"/>
</dbReference>
<dbReference type="AlphaFoldDB" id="A0A1F5LB19"/>
<feature type="region of interest" description="Disordered" evidence="6">
    <location>
        <begin position="104"/>
        <end position="151"/>
    </location>
</feature>
<dbReference type="InterPro" id="IPR015399">
    <property type="entry name" value="DUF1977_DnaJ-like"/>
</dbReference>
<evidence type="ECO:0000256" key="5">
    <source>
        <dbReference type="ARBA" id="ARBA00023136"/>
    </source>
</evidence>
<feature type="domain" description="J" evidence="7">
    <location>
        <begin position="47"/>
        <end position="111"/>
    </location>
</feature>
<protein>
    <recommendedName>
        <fullName evidence="7">J domain-containing protein</fullName>
    </recommendedName>
</protein>
<name>A0A1F5LB19_PENAI</name>
<dbReference type="FunFam" id="1.10.287.110:FF:000069">
    <property type="entry name" value="ER associated DnaJ chaperone"/>
    <property type="match status" value="1"/>
</dbReference>
<dbReference type="InterPro" id="IPR051100">
    <property type="entry name" value="DnaJ_subfamily_B/C"/>
</dbReference>
<evidence type="ECO:0000256" key="3">
    <source>
        <dbReference type="ARBA" id="ARBA00022824"/>
    </source>
</evidence>
<dbReference type="PANTHER" id="PTHR43908:SF3">
    <property type="entry name" value="AT29763P-RELATED"/>
    <property type="match status" value="1"/>
</dbReference>
<keyword evidence="4" id="KW-1133">Transmembrane helix</keyword>
<dbReference type="Proteomes" id="UP000177622">
    <property type="component" value="Unassembled WGS sequence"/>
</dbReference>
<evidence type="ECO:0000256" key="6">
    <source>
        <dbReference type="SAM" id="MobiDB-lite"/>
    </source>
</evidence>
<evidence type="ECO:0000313" key="9">
    <source>
        <dbReference type="Proteomes" id="UP000177622"/>
    </source>
</evidence>
<dbReference type="InterPro" id="IPR036869">
    <property type="entry name" value="J_dom_sf"/>
</dbReference>
<organism evidence="8 9">
    <name type="scientific">Penicillium arizonense</name>
    <dbReference type="NCBI Taxonomy" id="1835702"/>
    <lineage>
        <taxon>Eukaryota</taxon>
        <taxon>Fungi</taxon>
        <taxon>Dikarya</taxon>
        <taxon>Ascomycota</taxon>
        <taxon>Pezizomycotina</taxon>
        <taxon>Eurotiomycetes</taxon>
        <taxon>Eurotiomycetidae</taxon>
        <taxon>Eurotiales</taxon>
        <taxon>Aspergillaceae</taxon>
        <taxon>Penicillium</taxon>
    </lineage>
</organism>
<dbReference type="PROSITE" id="PS00636">
    <property type="entry name" value="DNAJ_1"/>
    <property type="match status" value="1"/>
</dbReference>
<feature type="compositionally biased region" description="Low complexity" evidence="6">
    <location>
        <begin position="1"/>
        <end position="16"/>
    </location>
</feature>
<dbReference type="EMBL" id="LXJU01000017">
    <property type="protein sequence ID" value="OGE50256.1"/>
    <property type="molecule type" value="Genomic_DNA"/>
</dbReference>
<dbReference type="InterPro" id="IPR018253">
    <property type="entry name" value="DnaJ_domain_CS"/>
</dbReference>
<reference evidence="8 9" key="1">
    <citation type="journal article" date="2016" name="Sci. Rep.">
        <title>Penicillium arizonense, a new, genome sequenced fungal species, reveals a high chemical diversity in secreted metabolites.</title>
        <authorList>
            <person name="Grijseels S."/>
            <person name="Nielsen J.C."/>
            <person name="Randelovic M."/>
            <person name="Nielsen J."/>
            <person name="Nielsen K.F."/>
            <person name="Workman M."/>
            <person name="Frisvad J.C."/>
        </authorList>
    </citation>
    <scope>NUCLEOTIDE SEQUENCE [LARGE SCALE GENOMIC DNA]</scope>
    <source>
        <strain evidence="8 9">CBS 141311</strain>
    </source>
</reference>
<dbReference type="Pfam" id="PF00226">
    <property type="entry name" value="DnaJ"/>
    <property type="match status" value="1"/>
</dbReference>
<dbReference type="Pfam" id="PF09320">
    <property type="entry name" value="DUF1977"/>
    <property type="match status" value="1"/>
</dbReference>
<keyword evidence="9" id="KW-1185">Reference proteome</keyword>
<dbReference type="RefSeq" id="XP_022485705.1">
    <property type="nucleotide sequence ID" value="XM_022634287.1"/>
</dbReference>